<reference evidence="1 2" key="1">
    <citation type="submission" date="2019-02" db="EMBL/GenBank/DDBJ databases">
        <title>Deep-cultivation of Planctomycetes and their phenomic and genomic characterization uncovers novel biology.</title>
        <authorList>
            <person name="Wiegand S."/>
            <person name="Jogler M."/>
            <person name="Boedeker C."/>
            <person name="Pinto D."/>
            <person name="Vollmers J."/>
            <person name="Rivas-Marin E."/>
            <person name="Kohn T."/>
            <person name="Peeters S.H."/>
            <person name="Heuer A."/>
            <person name="Rast P."/>
            <person name="Oberbeckmann S."/>
            <person name="Bunk B."/>
            <person name="Jeske O."/>
            <person name="Meyerdierks A."/>
            <person name="Storesund J.E."/>
            <person name="Kallscheuer N."/>
            <person name="Luecker S."/>
            <person name="Lage O.M."/>
            <person name="Pohl T."/>
            <person name="Merkel B.J."/>
            <person name="Hornburger P."/>
            <person name="Mueller R.-W."/>
            <person name="Bruemmer F."/>
            <person name="Labrenz M."/>
            <person name="Spormann A.M."/>
            <person name="Op den Camp H."/>
            <person name="Overmann J."/>
            <person name="Amann R."/>
            <person name="Jetten M.S.M."/>
            <person name="Mascher T."/>
            <person name="Medema M.H."/>
            <person name="Devos D.P."/>
            <person name="Kaster A.-K."/>
            <person name="Ovreas L."/>
            <person name="Rohde M."/>
            <person name="Galperin M.Y."/>
            <person name="Jogler C."/>
        </authorList>
    </citation>
    <scope>NUCLEOTIDE SEQUENCE [LARGE SCALE GENOMIC DNA]</scope>
    <source>
        <strain evidence="1 2">Mal52</strain>
    </source>
</reference>
<organism evidence="1 2">
    <name type="scientific">Symmachiella dynata</name>
    <dbReference type="NCBI Taxonomy" id="2527995"/>
    <lineage>
        <taxon>Bacteria</taxon>
        <taxon>Pseudomonadati</taxon>
        <taxon>Planctomycetota</taxon>
        <taxon>Planctomycetia</taxon>
        <taxon>Planctomycetales</taxon>
        <taxon>Planctomycetaceae</taxon>
        <taxon>Symmachiella</taxon>
    </lineage>
</organism>
<dbReference type="RefSeq" id="WP_145376932.1">
    <property type="nucleotide sequence ID" value="NZ_CP036276.1"/>
</dbReference>
<dbReference type="Proteomes" id="UP000319383">
    <property type="component" value="Chromosome"/>
</dbReference>
<gene>
    <name evidence="1" type="ORF">Mal52_30830</name>
</gene>
<evidence type="ECO:0000313" key="2">
    <source>
        <dbReference type="Proteomes" id="UP000319383"/>
    </source>
</evidence>
<proteinExistence type="predicted"/>
<sequence length="909" mass="101671">MEPLIQYQTPDYGEHGPAVEVGVTFLQTLFSESDTILFRPIETWVDSGRKRSRVDYHNTRYRKAEPELLRLNLLYLLRRAAESNLNLFFGVCPRLGDDGRFDLAWQIRTVRVLWSDIDHVTVDEAHERIAKSGLPIPTIIVNSGNGVHLYWLLDEPYLIDDVDDPPAVETEWTKTRDGRNRPRKYILEDGDKVFLDQRQHISRLSVKAEHLQNVLAGIASALDADHTTDLSRLLRLPGSLNRKDQRNGQEPIPTELVKCDATRKCSLSDFEPFIVESPIAKRAKQIVAMPLPHVRKPSPSKVDRLAELIAGSSIAEAGRRSEADFAVCCYAIRNGIAKEDVWAQVESVGKFAEQGRRYFDLTWDNAAYDSQVTKYDELQKRDVTKTLKADAVPQTACADVEGDLEESDPNQSEMRPTIYVDPTTVQVGDTLHEVTDCLIQAGNCFNRTEQLIVINGTQTSSILSAAELAGLLNQHVEFLFVKDEAAEFKPFPSAYANTWLNNHREKTRLPVISLFTRNPVFTEDWRRVAPGFDAPTGIYYAGPPIDIRQGTKHLDHLLSDFCFKSIGDRTNFLGVLLTTLLVPRFIGSKPAVLLNGNQPGLGKSILAQIIATLRDGQPAETATYNPNDEEFEKRLGAIVRRGTTTIIIDNAKGRGRNPRIESACLERSVTDPILSFRLLGQSATIRAENSHIFCITANSPDVSRDLVTRSIVINLYHEGDPKRRGFSIADPEGYAQQYRTELLGELLGMVERWKYDGMPQANVHTRFNKRGWGNIIGGILATCDRQDFLSNADESASELDETRRDFSELISLIANHSQGTWTASQLAQLCGKHGLLVADLGEGSPRSLATKMGTIAGRFVAEPFLHNDGRAVVFQRSTDRKGNIYRVSFENNVPNLSPSAEPLPNLENM</sequence>
<accession>A0A517ZQ56</accession>
<dbReference type="AlphaFoldDB" id="A0A517ZQ56"/>
<evidence type="ECO:0000313" key="1">
    <source>
        <dbReference type="EMBL" id="QDU44598.1"/>
    </source>
</evidence>
<dbReference type="KEGG" id="sdyn:Mal52_30830"/>
<name>A0A517ZQ56_9PLAN</name>
<keyword evidence="2" id="KW-1185">Reference proteome</keyword>
<dbReference type="EMBL" id="CP036276">
    <property type="protein sequence ID" value="QDU44598.1"/>
    <property type="molecule type" value="Genomic_DNA"/>
</dbReference>
<protein>
    <submittedName>
        <fullName evidence="1">Uncharacterized protein</fullName>
    </submittedName>
</protein>